<gene>
    <name evidence="2" type="ORF">A9Q84_00170</name>
</gene>
<proteinExistence type="predicted"/>
<comment type="caution">
    <text evidence="2">The sequence shown here is derived from an EMBL/GenBank/DDBJ whole genome shotgun (WGS) entry which is preliminary data.</text>
</comment>
<evidence type="ECO:0000313" key="2">
    <source>
        <dbReference type="EMBL" id="OUS00300.1"/>
    </source>
</evidence>
<name>A0A1Y5FIT5_9BACT</name>
<evidence type="ECO:0000313" key="3">
    <source>
        <dbReference type="Proteomes" id="UP000196531"/>
    </source>
</evidence>
<reference evidence="3" key="1">
    <citation type="journal article" date="2017" name="Proc. Natl. Acad. Sci. U.S.A.">
        <title>Simulation of Deepwater Horizon oil plume reveals substrate specialization within a complex community of hydrocarbon-degraders.</title>
        <authorList>
            <person name="Hu P."/>
            <person name="Dubinsky E.A."/>
            <person name="Probst A.J."/>
            <person name="Wang J."/>
            <person name="Sieber C.M.K."/>
            <person name="Tom L.M."/>
            <person name="Gardinali P."/>
            <person name="Banfield J.F."/>
            <person name="Atlas R.M."/>
            <person name="Andersen G.L."/>
        </authorList>
    </citation>
    <scope>NUCLEOTIDE SEQUENCE [LARGE SCALE GENOMIC DNA]</scope>
</reference>
<keyword evidence="1" id="KW-0175">Coiled coil</keyword>
<evidence type="ECO:0000256" key="1">
    <source>
        <dbReference type="SAM" id="Coils"/>
    </source>
</evidence>
<dbReference type="Proteomes" id="UP000196531">
    <property type="component" value="Unassembled WGS sequence"/>
</dbReference>
<organism evidence="2 3">
    <name type="scientific">Halobacteriovorax marinus</name>
    <dbReference type="NCBI Taxonomy" id="97084"/>
    <lineage>
        <taxon>Bacteria</taxon>
        <taxon>Pseudomonadati</taxon>
        <taxon>Bdellovibrionota</taxon>
        <taxon>Bacteriovoracia</taxon>
        <taxon>Bacteriovoracales</taxon>
        <taxon>Halobacteriovoraceae</taxon>
        <taxon>Halobacteriovorax</taxon>
    </lineage>
</organism>
<dbReference type="EMBL" id="MAAO01000001">
    <property type="protein sequence ID" value="OUS00300.1"/>
    <property type="molecule type" value="Genomic_DNA"/>
</dbReference>
<accession>A0A1Y5FIT5</accession>
<feature type="coiled-coil region" evidence="1">
    <location>
        <begin position="80"/>
        <end position="107"/>
    </location>
</feature>
<sequence>MKLINLILILNITNVNASETIRNETIHIDGDSQKQMGMDEEMDFFKNELRNIKNLNSGFKKKSVILSKMSEVAEDLSESHNSYVEERNSYEEIIQKYNNQRDCLNKKNGSECQNRKKVEKGLFIFDRALRENTHMFKTCYQRVLQDTAFESSGKINVIFKNGNIEKVHLSKSDDNEFDECIVSSITSFGRNLNLDINDGDEYSTKLNFFIKNSSSLE</sequence>
<dbReference type="AlphaFoldDB" id="A0A1Y5FIT5"/>
<protein>
    <submittedName>
        <fullName evidence="2">Uncharacterized protein</fullName>
    </submittedName>
</protein>